<dbReference type="GO" id="GO:0003676">
    <property type="term" value="F:nucleic acid binding"/>
    <property type="evidence" value="ECO:0007669"/>
    <property type="project" value="InterPro"/>
</dbReference>
<dbReference type="OrthoDB" id="36101at2157"/>
<feature type="domain" description="DDH" evidence="1">
    <location>
        <begin position="4"/>
        <end position="117"/>
    </location>
</feature>
<keyword evidence="4" id="KW-1185">Reference proteome</keyword>
<protein>
    <submittedName>
        <fullName evidence="3">Phosphoesterase DHHA1</fullName>
    </submittedName>
</protein>
<evidence type="ECO:0000259" key="2">
    <source>
        <dbReference type="Pfam" id="PF02272"/>
    </source>
</evidence>
<dbReference type="InterPro" id="IPR003156">
    <property type="entry name" value="DHHA1_dom"/>
</dbReference>
<feature type="domain" description="DHHA1" evidence="2">
    <location>
        <begin position="256"/>
        <end position="311"/>
    </location>
</feature>
<dbReference type="Pfam" id="PF01368">
    <property type="entry name" value="DHH"/>
    <property type="match status" value="1"/>
</dbReference>
<evidence type="ECO:0000259" key="1">
    <source>
        <dbReference type="Pfam" id="PF01368"/>
    </source>
</evidence>
<dbReference type="SUPFAM" id="SSF64182">
    <property type="entry name" value="DHH phosphoesterases"/>
    <property type="match status" value="1"/>
</dbReference>
<dbReference type="Proteomes" id="UP000218615">
    <property type="component" value="Unassembled WGS sequence"/>
</dbReference>
<proteinExistence type="predicted"/>
<sequence length="313" mass="35096">MSSIVLTHGDCDGVCSGAIVKRALDRPDVFFTSPVSLLGDLNNLTGTYDNIVICDIAIDERTYPELEEKLNELAEVSDIFYIDHHPLPVKKFSADWFYHDECSTAEMAYTLFSRKMNRDMRRVAIYGAIGEFAETPVIQKWERDWDKRTLYFFAGTLIQGIIEAGRNYDYKRQILNALSLDTPPPEIEGLLDSAIVASKKEEHIMGLVREKVVRLRNLAYVVDINGYMSKAAIYAASYGNCCVGVSCEYRQHKHVYDMSIRSRGCDVDLNTILRTVAVSHGGTGGGHHFAGGARIPGKQLEAFLYDFDDALGR</sequence>
<dbReference type="PANTHER" id="PTHR42146:SF1">
    <property type="entry name" value="OLIGORIBONUCLEASE NRNB"/>
    <property type="match status" value="1"/>
</dbReference>
<dbReference type="EMBL" id="FZMP01000229">
    <property type="protein sequence ID" value="SNQ62639.1"/>
    <property type="molecule type" value="Genomic_DNA"/>
</dbReference>
<dbReference type="Gene3D" id="3.10.310.30">
    <property type="match status" value="1"/>
</dbReference>
<dbReference type="InterPro" id="IPR038763">
    <property type="entry name" value="DHH_sf"/>
</dbReference>
<name>A0A284VTV2_9EURY</name>
<reference evidence="4" key="1">
    <citation type="submission" date="2017-06" db="EMBL/GenBank/DDBJ databases">
        <authorList>
            <person name="Cremers G."/>
        </authorList>
    </citation>
    <scope>NUCLEOTIDE SEQUENCE [LARGE SCALE GENOMIC DNA]</scope>
</reference>
<gene>
    <name evidence="3" type="ORF">MNV_80040</name>
</gene>
<dbReference type="RefSeq" id="WP_096207171.1">
    <property type="nucleotide sequence ID" value="NZ_FZMP01000229.1"/>
</dbReference>
<accession>A0A284VTV2</accession>
<evidence type="ECO:0000313" key="3">
    <source>
        <dbReference type="EMBL" id="SNQ62639.1"/>
    </source>
</evidence>
<dbReference type="InterPro" id="IPR001667">
    <property type="entry name" value="DDH_dom"/>
</dbReference>
<organism evidence="3 4">
    <name type="scientific">Candidatus Methanoperedens nitratireducens</name>
    <dbReference type="NCBI Taxonomy" id="1392998"/>
    <lineage>
        <taxon>Archaea</taxon>
        <taxon>Methanobacteriati</taxon>
        <taxon>Methanobacteriota</taxon>
        <taxon>Stenosarchaea group</taxon>
        <taxon>Methanomicrobia</taxon>
        <taxon>Methanosarcinales</taxon>
        <taxon>ANME-2 cluster</taxon>
        <taxon>Candidatus Methanoperedentaceae</taxon>
        <taxon>Candidatus Methanoperedens</taxon>
    </lineage>
</organism>
<dbReference type="Gene3D" id="3.90.1640.10">
    <property type="entry name" value="inorganic pyrophosphatase (n-terminal core)"/>
    <property type="match status" value="1"/>
</dbReference>
<dbReference type="InterPro" id="IPR052968">
    <property type="entry name" value="Nucleotide_metab_enz"/>
</dbReference>
<dbReference type="PANTHER" id="PTHR42146">
    <property type="entry name" value="3',5'-CYCLIC-NUCLEOTIDE PHOSPHODIESTERASE"/>
    <property type="match status" value="1"/>
</dbReference>
<dbReference type="AlphaFoldDB" id="A0A284VTV2"/>
<evidence type="ECO:0000313" key="4">
    <source>
        <dbReference type="Proteomes" id="UP000218615"/>
    </source>
</evidence>
<dbReference type="Pfam" id="PF02272">
    <property type="entry name" value="DHHA1"/>
    <property type="match status" value="1"/>
</dbReference>